<feature type="region of interest" description="Disordered" evidence="1">
    <location>
        <begin position="63"/>
        <end position="83"/>
    </location>
</feature>
<proteinExistence type="predicted"/>
<dbReference type="EMBL" id="JXTC01000878">
    <property type="protein sequence ID" value="PON35558.1"/>
    <property type="molecule type" value="Genomic_DNA"/>
</dbReference>
<protein>
    <submittedName>
        <fullName evidence="2">Uncharacterized protein</fullName>
    </submittedName>
</protein>
<accession>A0A2P5AG92</accession>
<sequence length="100" mass="11159">MISHINEAELHGATIDEATQVGMILETLSHDFLQFKSNYVMNKLSYNLTELLNELQTFESISKGKEPETKAAEGNIAEAGPSSSKDKKLLYYNVLFFLSA</sequence>
<evidence type="ECO:0000313" key="3">
    <source>
        <dbReference type="Proteomes" id="UP000237000"/>
    </source>
</evidence>
<dbReference type="AlphaFoldDB" id="A0A2P5AG92"/>
<gene>
    <name evidence="2" type="ORF">TorRG33x02_351140</name>
</gene>
<keyword evidence="3" id="KW-1185">Reference proteome</keyword>
<dbReference type="OrthoDB" id="1194413at2759"/>
<evidence type="ECO:0000256" key="1">
    <source>
        <dbReference type="SAM" id="MobiDB-lite"/>
    </source>
</evidence>
<feature type="non-terminal residue" evidence="2">
    <location>
        <position position="100"/>
    </location>
</feature>
<name>A0A2P5AG92_TREOI</name>
<dbReference type="InParanoid" id="A0A2P5AG92"/>
<organism evidence="2 3">
    <name type="scientific">Trema orientale</name>
    <name type="common">Charcoal tree</name>
    <name type="synonym">Celtis orientalis</name>
    <dbReference type="NCBI Taxonomy" id="63057"/>
    <lineage>
        <taxon>Eukaryota</taxon>
        <taxon>Viridiplantae</taxon>
        <taxon>Streptophyta</taxon>
        <taxon>Embryophyta</taxon>
        <taxon>Tracheophyta</taxon>
        <taxon>Spermatophyta</taxon>
        <taxon>Magnoliopsida</taxon>
        <taxon>eudicotyledons</taxon>
        <taxon>Gunneridae</taxon>
        <taxon>Pentapetalae</taxon>
        <taxon>rosids</taxon>
        <taxon>fabids</taxon>
        <taxon>Rosales</taxon>
        <taxon>Cannabaceae</taxon>
        <taxon>Trema</taxon>
    </lineage>
</organism>
<comment type="caution">
    <text evidence="2">The sequence shown here is derived from an EMBL/GenBank/DDBJ whole genome shotgun (WGS) entry which is preliminary data.</text>
</comment>
<reference evidence="3" key="1">
    <citation type="submission" date="2016-06" db="EMBL/GenBank/DDBJ databases">
        <title>Parallel loss of symbiosis genes in relatives of nitrogen-fixing non-legume Parasponia.</title>
        <authorList>
            <person name="Van Velzen R."/>
            <person name="Holmer R."/>
            <person name="Bu F."/>
            <person name="Rutten L."/>
            <person name="Van Zeijl A."/>
            <person name="Liu W."/>
            <person name="Santuari L."/>
            <person name="Cao Q."/>
            <person name="Sharma T."/>
            <person name="Shen D."/>
            <person name="Roswanjaya Y."/>
            <person name="Wardhani T."/>
            <person name="Kalhor M.S."/>
            <person name="Jansen J."/>
            <person name="Van den Hoogen J."/>
            <person name="Gungor B."/>
            <person name="Hartog M."/>
            <person name="Hontelez J."/>
            <person name="Verver J."/>
            <person name="Yang W.-C."/>
            <person name="Schijlen E."/>
            <person name="Repin R."/>
            <person name="Schilthuizen M."/>
            <person name="Schranz E."/>
            <person name="Heidstra R."/>
            <person name="Miyata K."/>
            <person name="Fedorova E."/>
            <person name="Kohlen W."/>
            <person name="Bisseling T."/>
            <person name="Smit S."/>
            <person name="Geurts R."/>
        </authorList>
    </citation>
    <scope>NUCLEOTIDE SEQUENCE [LARGE SCALE GENOMIC DNA]</scope>
    <source>
        <strain evidence="3">cv. RG33-2</strain>
    </source>
</reference>
<evidence type="ECO:0000313" key="2">
    <source>
        <dbReference type="EMBL" id="PON35558.1"/>
    </source>
</evidence>
<dbReference type="Proteomes" id="UP000237000">
    <property type="component" value="Unassembled WGS sequence"/>
</dbReference>